<dbReference type="EMBL" id="FOQD01000024">
    <property type="protein sequence ID" value="SFJ57485.1"/>
    <property type="molecule type" value="Genomic_DNA"/>
</dbReference>
<dbReference type="GO" id="GO:0008270">
    <property type="term" value="F:zinc ion binding"/>
    <property type="evidence" value="ECO:0007669"/>
    <property type="project" value="InterPro"/>
</dbReference>
<evidence type="ECO:0000313" key="4">
    <source>
        <dbReference type="Proteomes" id="UP000199518"/>
    </source>
</evidence>
<dbReference type="Pfam" id="PF00484">
    <property type="entry name" value="Pro_CA"/>
    <property type="match status" value="1"/>
</dbReference>
<evidence type="ECO:0000313" key="3">
    <source>
        <dbReference type="EMBL" id="SFJ57485.1"/>
    </source>
</evidence>
<reference evidence="4" key="1">
    <citation type="submission" date="2016-10" db="EMBL/GenBank/DDBJ databases">
        <authorList>
            <person name="Varghese N."/>
            <person name="Submissions S."/>
        </authorList>
    </citation>
    <scope>NUCLEOTIDE SEQUENCE [LARGE SCALE GENOMIC DNA]</scope>
    <source>
        <strain evidence="4">DSM 26348</strain>
    </source>
</reference>
<gene>
    <name evidence="3" type="ORF">SAMN05421753_12415</name>
</gene>
<dbReference type="AlphaFoldDB" id="A0A1I3SFF8"/>
<sequence length="208" mass="23293">MKGTALVFPNPEKANEDVNMSEERSPVDGFQHHAVYCRHSGQSRRGDPRSVWITCTDAVMEQALQPLHELGSALILRRSQFGCCDGPGDACEGLSIIEQAVRHRNVREIVVCGHACCSAFPQEFEVPAALKNADLGTQLLRRAREREIWNHRARERLIRQVAELEQRPLIAHLVASREVSVHGLFTWPKAVCSLHITRPADNSCPCRS</sequence>
<keyword evidence="4" id="KW-1185">Reference proteome</keyword>
<name>A0A1I3SFF8_9PLAN</name>
<dbReference type="Gene3D" id="3.40.1050.10">
    <property type="entry name" value="Carbonic anhydrase"/>
    <property type="match status" value="1"/>
</dbReference>
<dbReference type="InterPro" id="IPR036874">
    <property type="entry name" value="Carbonic_anhydrase_sf"/>
</dbReference>
<accession>A0A1I3SFF8</accession>
<comment type="cofactor">
    <cofactor evidence="2">
        <name>Zn(2+)</name>
        <dbReference type="ChEBI" id="CHEBI:29105"/>
    </cofactor>
    <text evidence="2">Binds 1 zinc ion per subunit.</text>
</comment>
<dbReference type="GO" id="GO:0004089">
    <property type="term" value="F:carbonate dehydratase activity"/>
    <property type="evidence" value="ECO:0007669"/>
    <property type="project" value="InterPro"/>
</dbReference>
<evidence type="ECO:0000256" key="2">
    <source>
        <dbReference type="PIRSR" id="PIRSR601765-1"/>
    </source>
</evidence>
<feature type="binding site" evidence="2">
    <location>
        <position position="117"/>
    </location>
    <ligand>
        <name>Zn(2+)</name>
        <dbReference type="ChEBI" id="CHEBI:29105"/>
    </ligand>
</feature>
<dbReference type="Proteomes" id="UP000199518">
    <property type="component" value="Unassembled WGS sequence"/>
</dbReference>
<comment type="similarity">
    <text evidence="1">Belongs to the beta-class carbonic anhydrase family.</text>
</comment>
<dbReference type="OrthoDB" id="9797527at2"/>
<keyword evidence="2" id="KW-0479">Metal-binding</keyword>
<keyword evidence="2" id="KW-0862">Zinc</keyword>
<evidence type="ECO:0000256" key="1">
    <source>
        <dbReference type="ARBA" id="ARBA00006217"/>
    </source>
</evidence>
<protein>
    <submittedName>
        <fullName evidence="3">Carbonic anhydrase</fullName>
    </submittedName>
</protein>
<dbReference type="STRING" id="1576369.SAMN05421753_12415"/>
<feature type="binding site" evidence="2">
    <location>
        <position position="57"/>
    </location>
    <ligand>
        <name>Zn(2+)</name>
        <dbReference type="ChEBI" id="CHEBI:29105"/>
    </ligand>
</feature>
<organism evidence="3 4">
    <name type="scientific">Planctomicrobium piriforme</name>
    <dbReference type="NCBI Taxonomy" id="1576369"/>
    <lineage>
        <taxon>Bacteria</taxon>
        <taxon>Pseudomonadati</taxon>
        <taxon>Planctomycetota</taxon>
        <taxon>Planctomycetia</taxon>
        <taxon>Planctomycetales</taxon>
        <taxon>Planctomycetaceae</taxon>
        <taxon>Planctomicrobium</taxon>
    </lineage>
</organism>
<proteinExistence type="inferred from homology"/>
<dbReference type="SUPFAM" id="SSF53056">
    <property type="entry name" value="beta-carbonic anhydrase, cab"/>
    <property type="match status" value="1"/>
</dbReference>
<dbReference type="SMART" id="SM00947">
    <property type="entry name" value="Pro_CA"/>
    <property type="match status" value="1"/>
</dbReference>
<dbReference type="InterPro" id="IPR001765">
    <property type="entry name" value="Carbonic_anhydrase"/>
</dbReference>
<feature type="binding site" evidence="2">
    <location>
        <position position="114"/>
    </location>
    <ligand>
        <name>Zn(2+)</name>
        <dbReference type="ChEBI" id="CHEBI:29105"/>
    </ligand>
</feature>
<feature type="binding site" evidence="2">
    <location>
        <position position="55"/>
    </location>
    <ligand>
        <name>Zn(2+)</name>
        <dbReference type="ChEBI" id="CHEBI:29105"/>
    </ligand>
</feature>